<dbReference type="InterPro" id="IPR042469">
    <property type="entry name" value="HECTD3"/>
</dbReference>
<dbReference type="InterPro" id="IPR035983">
    <property type="entry name" value="Hect_E3_ubiquitin_ligase"/>
</dbReference>
<dbReference type="PROSITE" id="PS50237">
    <property type="entry name" value="HECT"/>
    <property type="match status" value="1"/>
</dbReference>
<accession>A0A9D5DFE0</accession>
<dbReference type="EMBL" id="JAPCXC010000101">
    <property type="protein sequence ID" value="KAJ1605400.1"/>
    <property type="molecule type" value="Genomic_DNA"/>
</dbReference>
<name>A0A9D5DFE0_9CRYT</name>
<sequence length="4553" mass="529477">MGNNIDLFIYDHAINEVNELDKLYLQLGDNVGRKDENFYIKEIMAYLMRINHINSDKIENRLKRREELFANVDELIWSSPLLLDDSLCDLNNMVDAFRDLTITSNVKFKIIRYLNKLRCIVDEELSIIGNFDWDEYIGIRLHCYIHMIITLKKVQLRTQKQSLYIANIFTDDVFFIVKKTFKQRQGNEQIYNKIMELLYKLINQLEIKERPYFQPNENVHSFLQNYMRPPNSIDQILNKDDSSPSIVFFVRSFLEFIWNYYKTMLLDDGIKADSFCEIYNSKDMFDCSTDKNTMNCLIEIIQLLLFKVAFNSITNKSRDNYCLLEVLIQVTLQFGYDMLSLTCRNEKFISGDCEADNNITIESKFKTKNLNYEMLEHLFSDDGFFPRIIKVCFIIISILSTGVNHLLAEQGLVGPEIQANLNNIANFEELTSAMLDYSCWDVCIITLVMRMVKYCINIMNKIWELYSFLSIEFDSVHHTNLSKDELYCYGPTNFDSVPRNIFIVELKEEYRPANLINKSQGLINGLKYETVGESKYYWKLIKMQSASHIMITFDRNCYTKKNMEILEIFGPTRDPKNARNSDKFSHLISHYTESLFGELSGSRHTWPKEPIIYEGNELLVIFRTPLVDLNTTGDDMWRFRVYFQFHYWDHIADNIFHKMDKDLQFQYREILCNLKQVFVFATNAVTTSLSFMLRGPNVCKIEDKFIEILDSPLFVGGMSNGNDKVDNMCPNMIYYIKEDTKKRFSYKTKCSNPHSGLNNNFGRFVGLWYSKAENLTICEMDKEKIDDIFYKNCPNIDSIQSQIINNVEWGLVLNFILEFSSIVYYNSKKRCVNLSIELLNDNKFMSIVKHDVITGNLGSEELPFLVRGYICCHLHHLGLYYNTFKLIENIINSRDDIKRIIHLIVKNRQKKEVDYIKDHAFFLFILKFVFQTEFCQPLLSVWTLGRMYRSWVIMEKNKLEGEIKKETANGFNNHEFIHDWLQLMALRISLILNLLPCSMGEQAKISSNCNNTSNSSKEYSYNFFDTSGSKYVYYLNENLCHVLESIIDINKNELLLNKSKGKAEIFVELENMFIQDVKSNLIVCESEFMNINLIIKGICDGIDKFVKISNHSKNITPEDIFGMNIVLIIRRIRAISRCEAFRVIESLISNDDDNILLIASLVKSLRSLGHEYTCIPLHNSNIHGVELIEAESLHQPSFLSEVYQSNNVYHCSDIHYTDHLLGCGKQIQIQVKESYYKLLNSLTHCKKNSSIEAEMLKMSIFAHYSLKKMDNNYFSKSNFPAKVLSLLTGCNKNCELGNECIPSVSPGPYPLFLIFSILCAKCSLLENSTVKLSLLFCSFVGLSHSISISGVFRGQLTTKELWRICEIYFMGNILILTSKIRNFPKKRRVSKREQKIYLEYMKYIFKRRNKINCSIDLFDIFDDLFVELFFIKPSILSSIICRALESNNQVLHLYCIKFLWKFIPLISNDNFLNQYSEVLIPRYNLLETGTNLSYCDCFEGYLEKIGESLILFDSVQRESVIQPPAVLLNSSEGGLVESFNNGRGILFDCNNRFINGDDEFDKYFIFLLRFIALYSEKNESMNMNIGSGQVHHGFIQLLCDQLYKIPILLEELSSDSESIKWEDVYKCIGTLAVITDEYDSETYIGKILHFKENTSNKDVFWRTGLLISNNPLKKEYSILIQECNSLRVKKFLYNSIKLSLKGNISFPTRFMISKFNFDAIQLFNKISRTAFKYLSNLNTHISNFDDYFSLSFKDGVATISNENKKKAILLQMVSMSINFIHILMKNDYFSILNLGYNINLLEFHELINNLMNIGMVSKPSIYSNINWQTSINSIVLNRRFIKRTAHNDKFAISNYYPIFKKSTQADLLCNSPFGNVRLNLPTKWNTGSKCFNCYKENVLVFNINQNLFQDLKCANFTANCCIPISLSFYYFELNFSLVDELPFSSKFKFEPLFGNGYKFPFHISIGLQRDGCPEGIPGSYGSYAYKSTGKLIHSNGNEEFIDSNIETFTIEDNIGCGIDLLNHKVFFTKNGRLIGRNPKLNINNQKYNKEYPMIDNARGHFKPAIWIEKSNFIVVQSKYLVVNANFGQERYKYEYINKLNCNSILSLDNEELLVLKDEFKKSELGLECLDSYEISETDLNRRTMAFELFEVIGTCDIPLSVCISALKSCRDDLDLAACLLLENRLGDPTEIHTKKNIDISREIVSIDTLGHYNDPEYMNFTNCSKDDYMFDYLNSLRTSCKGKYTELINTMIFRRQYEIIDLYKKGYFDLSRHFLVFGSFGGKQLNNMDVSNLKNHSYNENIFRSFSKEIWFNSEFYLLEHTRKTISNEYSENYICCTVPWQSDEETTQSRAVFNNITKQSSFSPGTIVVITPNIKYWINDIYRIENVSTENVLFDRLGTVINLNTYPAFRIKYLLRRLSGLTGVVWLSSKATNSVLVQFFDYHSLVYYLVNLPSNLLVEAAVDIRNNIWMNMDESLIHSAAFQDYIEYLFWTGIHDQNGKTFFHLKLPHIFKVYFKSELIRCIELARDIIFKNIYQVQKYSSGLSDCELLNRNCEILKIFKMVYGDKGPKHFEYFVPMYYIQDKHLLSIYYKSLMSDLSGFIKSLKIVSKKEMRQFIDIVVGDYISNIKSSVYSYVPSIIIETSHPCTCMMDKKFDISFQDCDYFLAIFDPLCEINSDNLSFLTVTIKDSIDGKAIDLFKKTGRELSGHKSIIPANFFSFHLVTSNQNDNKYGIKAYFVPIKYSIGDSNILKNKNIHSSYLLLDLITENGDGANLKTYIQTIVEILLTILFEIHIPKCNMSPKVLTSSSAVSLISTVGNAISMQSSFIHIVQQLIYILVKHPEIICYISEKSVIILDYLSRFFNSVYYSQMDQLQIVTNYFQSVNIKFSLMLQLHYLIYFYRNCDVLFDNKNIYSQMGCIDLMDFPYFKSSLELQIQHNLFAELNLAYHDSNIRYYYKTGNNIFNIPFKLNYYKFKENHEYSISTFFLNGDLKTHKLLSGNKTVFNFCPWYNFISTSNISIPAFISSIYNIYLGGVENKKSISLENLDKSSEIFKDELHMENSDDYCIYEPNTPLVLVEKLGEIHISILDAVIIIPPDQLDSNGHNLSVDITSFITEMLNIMDKKMLLLPKNRLLWLNNQRLKAQLSSFDEPIKILSNPILINYSLIRVLTDEAILSKSITFGCNELVILRASTLDDTQDRVQLLWDILTNLKNNYNSINSINSTCTWKKDWENRFISSKINVDNSFDPRIYFEYMNTYEFRAFGGESLDNWSRDCNTAEYYSPFKSPSIQLMRDFFLKSYSEAIFQRKYWPVFIGTIPIRDFEADNNVNCELNVWSRELSEDNKTCFNSSKVSNLREVNSPCSISFWIFPVNIKNSQNTFSVSNYKNFDNYLNRLSIYKGYSLSEAHISEYLNSEQWKLILYRGVTVSTISFWITDQGKLAIIINSPNKNYPSNLLLNYQSMSQKKQNSDTTSFSSYIQNKSSIIEYKTTIIISNRKINMDQWNHIAVTIGLSRETEDANENKLFGCHTVKLYINGLFDEIKEIPGGNIPLLSGDLPWVIGYPEYWRKCLFNNSGLNSVGDSLICHLPNIFLGQDIGNSKLLKCIGPNRKYLNFVTGEPLFGLVANLIVIHFEWGMENIHDYIKYTFDCILLQDDVDKANRPEKPFEKSTSVKNQRIFPNSGFRRASKYSNSLIHVFSNNWKGQAIVSHFNNIWQHEYVNLNNPMIDYKTEENIENTKLNISVPRVIMHNKVFNGTNIYVKFGIVVLKKLEIICSEESNWSIDNSADLETCSCKESPIDTIIMIGKYRIEDSLFVIRLKYLNKLFNGSTLHKLKTELDVIFGKIFRTPNYIGSYSNDQNSSYQNILHDIYSNYELISIFDYHLKTNKRNIRPCFQANCDEFVAYHRTFELKNVKSKVLLNEEFQEIIPSVSEYISYFFDEIKLPEYIFAKPIYGKWPFFKEKVGCTNCRIAILSHLEVCNTILRKMSVLFVSIFNFVEIVSPRPSVFRLPWLKMMKRYLSFSMKEVLINLCLELTESSDADGKIRVSINRPRSIFGNKKIKNSTDKFGLDTVFGQLYSILEKIPFNKLRCKKRPWYVIYEGEGGIDAGGIYRDLLSHLCIELQSERLPLFVLCPNSNGYGDDQYFFIPNPSLGVNTHASLNDMEDGSSNNLSRNCVCCKHNIYDSLYAFVGRLMGISIRTQIPLNLDIPTIIWKLILGENTYLSDLKQIDWYSAKFYEKLKYIENIWEESKNKHETNRRQILEEFHSLDLRWSCLNINGEVVELKNGGERLPVGIDELGEYCRVYREFKLEREFLHATNNIRKGITDIVPEVVLELQTHEELEKLICGSHSIDVDLLKQHTKYSGYSPNDEIICWLWDIISEMTAIQQQKFLRFVWGRSRLPNRGAQWENNMEIVRAYGNNDSIYNEMAAMAENNQTHEINESEHTDGVYDSLTNLHLEDEFFGDNNDNLNNISPNERYFTQRTVPNISQGSTAWRWKEDDGLLPTSHTCFFQLELPMYSSKEVLRERLLYAITEGITIDIDNVASSTIWE</sequence>
<dbReference type="Proteomes" id="UP001067231">
    <property type="component" value="Unassembled WGS sequence"/>
</dbReference>
<dbReference type="PANTHER" id="PTHR46654:SF1">
    <property type="entry name" value="E3 UBIQUITIN-PROTEIN LIGASE HECTD3"/>
    <property type="match status" value="1"/>
</dbReference>
<evidence type="ECO:0000256" key="1">
    <source>
        <dbReference type="ARBA" id="ARBA00022786"/>
    </source>
</evidence>
<reference evidence="4" key="1">
    <citation type="submission" date="2022-10" db="EMBL/GenBank/DDBJ databases">
        <title>Adaptive evolution leads to modifications in subtelomeric GC content in a zoonotic Cryptosporidium species.</title>
        <authorList>
            <person name="Li J."/>
            <person name="Feng Y."/>
            <person name="Xiao L."/>
        </authorList>
    </citation>
    <scope>NUCLEOTIDE SEQUENCE</scope>
    <source>
        <strain evidence="4">33844</strain>
    </source>
</reference>
<feature type="domain" description="HECT" evidence="3">
    <location>
        <begin position="4088"/>
        <end position="4544"/>
    </location>
</feature>
<dbReference type="SMART" id="SM00119">
    <property type="entry name" value="HECTc"/>
    <property type="match status" value="1"/>
</dbReference>
<dbReference type="Pfam" id="PF00632">
    <property type="entry name" value="HECT"/>
    <property type="match status" value="1"/>
</dbReference>
<comment type="caution">
    <text evidence="4">The sequence shown here is derived from an EMBL/GenBank/DDBJ whole genome shotgun (WGS) entry which is preliminary data.</text>
</comment>
<evidence type="ECO:0000256" key="2">
    <source>
        <dbReference type="PROSITE-ProRule" id="PRU00104"/>
    </source>
</evidence>
<dbReference type="InterPro" id="IPR000569">
    <property type="entry name" value="HECT_dom"/>
</dbReference>
<proteinExistence type="predicted"/>
<dbReference type="InterPro" id="IPR003877">
    <property type="entry name" value="SPRY_dom"/>
</dbReference>
<dbReference type="Gene3D" id="3.90.1750.10">
    <property type="entry name" value="Hect, E3 ligase catalytic domains"/>
    <property type="match status" value="1"/>
</dbReference>
<keyword evidence="1 2" id="KW-0833">Ubl conjugation pathway</keyword>
<feature type="active site" description="Glycyl thioester intermediate" evidence="2">
    <location>
        <position position="4512"/>
    </location>
</feature>
<evidence type="ECO:0000313" key="4">
    <source>
        <dbReference type="EMBL" id="KAJ1605400.1"/>
    </source>
</evidence>
<protein>
    <submittedName>
        <fullName evidence="4">SPRY and HECT domain-containing protein</fullName>
    </submittedName>
</protein>
<dbReference type="InterPro" id="IPR043136">
    <property type="entry name" value="B30.2/SPRY_sf"/>
</dbReference>
<dbReference type="GO" id="GO:0004842">
    <property type="term" value="F:ubiquitin-protein transferase activity"/>
    <property type="evidence" value="ECO:0007669"/>
    <property type="project" value="InterPro"/>
</dbReference>
<dbReference type="SUPFAM" id="SSF49899">
    <property type="entry name" value="Concanavalin A-like lectins/glucanases"/>
    <property type="match status" value="1"/>
</dbReference>
<dbReference type="Gene3D" id="2.60.120.920">
    <property type="match status" value="1"/>
</dbReference>
<dbReference type="OrthoDB" id="338911at2759"/>
<dbReference type="InterPro" id="IPR044736">
    <property type="entry name" value="Gid1/RanBPM/SPLA_SPRY"/>
</dbReference>
<dbReference type="Gene3D" id="3.30.2160.10">
    <property type="entry name" value="Hect, E3 ligase catalytic domain"/>
    <property type="match status" value="1"/>
</dbReference>
<dbReference type="InterPro" id="IPR013320">
    <property type="entry name" value="ConA-like_dom_sf"/>
</dbReference>
<dbReference type="CDD" id="cd12885">
    <property type="entry name" value="SPRY_RanBP_like"/>
    <property type="match status" value="1"/>
</dbReference>
<dbReference type="Pfam" id="PF00622">
    <property type="entry name" value="SPRY"/>
    <property type="match status" value="1"/>
</dbReference>
<evidence type="ECO:0000259" key="3">
    <source>
        <dbReference type="PROSITE" id="PS50237"/>
    </source>
</evidence>
<dbReference type="Gene3D" id="3.30.2410.10">
    <property type="entry name" value="Hect, E3 ligase catalytic domain"/>
    <property type="match status" value="1"/>
</dbReference>
<dbReference type="SUPFAM" id="SSF56204">
    <property type="entry name" value="Hect, E3 ligase catalytic domain"/>
    <property type="match status" value="1"/>
</dbReference>
<gene>
    <name evidence="4" type="ORF">OJ253_3194</name>
</gene>
<dbReference type="PANTHER" id="PTHR46654">
    <property type="entry name" value="E3 UBIQUITIN-PROTEIN LIGASE HECTD3"/>
    <property type="match status" value="1"/>
</dbReference>
<organism evidence="4">
    <name type="scientific">Cryptosporidium canis</name>
    <dbReference type="NCBI Taxonomy" id="195482"/>
    <lineage>
        <taxon>Eukaryota</taxon>
        <taxon>Sar</taxon>
        <taxon>Alveolata</taxon>
        <taxon>Apicomplexa</taxon>
        <taxon>Conoidasida</taxon>
        <taxon>Coccidia</taxon>
        <taxon>Eucoccidiorida</taxon>
        <taxon>Eimeriorina</taxon>
        <taxon>Cryptosporidiidae</taxon>
        <taxon>Cryptosporidium</taxon>
    </lineage>
</organism>